<dbReference type="SUPFAM" id="SSF81383">
    <property type="entry name" value="F-box domain"/>
    <property type="match status" value="1"/>
</dbReference>
<proteinExistence type="predicted"/>
<sequence length="419" mass="47922">MKMDLSRHLNSPLDLSEIRAIVATYLDRKDLVICLCVSRDWFKDFVGPVWHTVDLAKDKKFVSLSPHVLDKYGCCIRQVHNILTFDHVKTLQHPKLNSLTLMSVVNHINPYHRALEFDTILRNSATLTELEFRGPPPKPDNVETQQTLNQNYLEASLLISCLPSSSPSGSSTMGSHLTSLYLKHSSSVTHLNASLAAYWTPDSVSNLTAPTLLCHFPMLQVWHVRSVYRPPTWDDVKVRKELSERCPHLTSFMFKHVGKVGDLSDLLLRCIRRPESLAFPVKNMSEKMALSLITHNNTLTSFTITNKCVDPAVMKWVYLIPMSCSRLQVFSAEELVLDMKSVEEHEWSCQDLRELRVRFKDLEDAQLIDACLRVVCSHRKRASRFSTVYSQVYHHLLQFDKLRIVSLGTKVYYLPAASV</sequence>
<accession>A0A9P7XZ45</accession>
<dbReference type="OrthoDB" id="2360932at2759"/>
<keyword evidence="2" id="KW-1185">Reference proteome</keyword>
<name>A0A9P7XZ45_9FUNG</name>
<dbReference type="AlphaFoldDB" id="A0A9P7XZ45"/>
<evidence type="ECO:0000313" key="1">
    <source>
        <dbReference type="EMBL" id="KAG9068326.1"/>
    </source>
</evidence>
<dbReference type="Gene3D" id="3.80.10.10">
    <property type="entry name" value="Ribonuclease Inhibitor"/>
    <property type="match status" value="1"/>
</dbReference>
<gene>
    <name evidence="1" type="ORF">KI688_010592</name>
</gene>
<protein>
    <recommendedName>
        <fullName evidence="3">F-box domain-containing protein</fullName>
    </recommendedName>
</protein>
<organism evidence="1 2">
    <name type="scientific">Linnemannia hyalina</name>
    <dbReference type="NCBI Taxonomy" id="64524"/>
    <lineage>
        <taxon>Eukaryota</taxon>
        <taxon>Fungi</taxon>
        <taxon>Fungi incertae sedis</taxon>
        <taxon>Mucoromycota</taxon>
        <taxon>Mortierellomycotina</taxon>
        <taxon>Mortierellomycetes</taxon>
        <taxon>Mortierellales</taxon>
        <taxon>Mortierellaceae</taxon>
        <taxon>Linnemannia</taxon>
    </lineage>
</organism>
<evidence type="ECO:0000313" key="2">
    <source>
        <dbReference type="Proteomes" id="UP000707451"/>
    </source>
</evidence>
<dbReference type="InterPro" id="IPR032675">
    <property type="entry name" value="LRR_dom_sf"/>
</dbReference>
<dbReference type="Proteomes" id="UP000707451">
    <property type="component" value="Unassembled WGS sequence"/>
</dbReference>
<dbReference type="InterPro" id="IPR036047">
    <property type="entry name" value="F-box-like_dom_sf"/>
</dbReference>
<dbReference type="EMBL" id="JAHRHY010000006">
    <property type="protein sequence ID" value="KAG9068326.1"/>
    <property type="molecule type" value="Genomic_DNA"/>
</dbReference>
<evidence type="ECO:0008006" key="3">
    <source>
        <dbReference type="Google" id="ProtNLM"/>
    </source>
</evidence>
<reference evidence="1" key="1">
    <citation type="submission" date="2021-06" db="EMBL/GenBank/DDBJ databases">
        <title>Genome Sequence of Mortierella hyaline Strain SCG-10, a Cold-Adapted, Nitrate-Reducing Fungus Isolated from Soil in Minnesota, USA.</title>
        <authorList>
            <person name="Aldossari N."/>
        </authorList>
    </citation>
    <scope>NUCLEOTIDE SEQUENCE</scope>
    <source>
        <strain evidence="1">SCG-10</strain>
    </source>
</reference>
<comment type="caution">
    <text evidence="1">The sequence shown here is derived from an EMBL/GenBank/DDBJ whole genome shotgun (WGS) entry which is preliminary data.</text>
</comment>